<keyword evidence="3 5" id="KW-1133">Transmembrane helix</keyword>
<comment type="subcellular location">
    <subcellularLocation>
        <location evidence="1">Membrane</location>
    </subcellularLocation>
</comment>
<dbReference type="OrthoDB" id="17854at10239"/>
<keyword evidence="4 5" id="KW-0472">Membrane</keyword>
<evidence type="ECO:0000256" key="1">
    <source>
        <dbReference type="ARBA" id="ARBA00004370"/>
    </source>
</evidence>
<dbReference type="NCBIfam" id="TIGR01592">
    <property type="entry name" value="holin_SPP1"/>
    <property type="match status" value="1"/>
</dbReference>
<evidence type="ECO:0000313" key="6">
    <source>
        <dbReference type="EMBL" id="AMQ66648.1"/>
    </source>
</evidence>
<dbReference type="InterPro" id="IPR006479">
    <property type="entry name" value="Holin"/>
</dbReference>
<proteinExistence type="predicted"/>
<evidence type="ECO:0000313" key="7">
    <source>
        <dbReference type="Proteomes" id="UP000201588"/>
    </source>
</evidence>
<dbReference type="Pfam" id="PF04688">
    <property type="entry name" value="Holin_SPP1"/>
    <property type="match status" value="1"/>
</dbReference>
<reference evidence="6 7" key="1">
    <citation type="submission" date="2016-01" db="EMBL/GenBank/DDBJ databases">
        <title>Isolation and characterization of bacteriophages from East Africa Rift Valley soda lakes.</title>
        <authorList>
            <person name="van Zyl L.J."/>
            <person name="Nemavhulani S."/>
            <person name="Cowan D.A."/>
            <person name="Trindade M.I."/>
        </authorList>
    </citation>
    <scope>NUCLEOTIDE SEQUENCE [LARGE SCALE GENOMIC DNA]</scope>
</reference>
<evidence type="ECO:0000256" key="4">
    <source>
        <dbReference type="ARBA" id="ARBA00023136"/>
    </source>
</evidence>
<name>A0A142F1J1_9CAUD</name>
<organism evidence="6 7">
    <name type="scientific">Bacillus phage Shbh1</name>
    <dbReference type="NCBI Taxonomy" id="1796992"/>
    <lineage>
        <taxon>Viruses</taxon>
        <taxon>Duplodnaviria</taxon>
        <taxon>Heunggongvirae</taxon>
        <taxon>Uroviricota</taxon>
        <taxon>Caudoviricetes</taxon>
        <taxon>Herelleviridae</taxon>
        <taxon>Bastillevirinae</taxon>
        <taxon>Shalavirus</taxon>
        <taxon>Shalavirus Shbh1</taxon>
    </lineage>
</organism>
<sequence length="97" mass="10924">MDKNLHDHNQEEFTHVEVPSLSPMMVVRTVVFLLAIINSVAVMFGFELGLEVNQENLYQLVSGVFLVGSGIVAWYKNNDITKKARIKAAKMKEDEGE</sequence>
<feature type="transmembrane region" description="Helical" evidence="5">
    <location>
        <begin position="25"/>
        <end position="45"/>
    </location>
</feature>
<dbReference type="Proteomes" id="UP000201588">
    <property type="component" value="Segment"/>
</dbReference>
<dbReference type="GeneID" id="28799533"/>
<accession>A0A142F1J1</accession>
<evidence type="ECO:0000256" key="5">
    <source>
        <dbReference type="SAM" id="Phobius"/>
    </source>
</evidence>
<feature type="transmembrane region" description="Helical" evidence="5">
    <location>
        <begin position="57"/>
        <end position="75"/>
    </location>
</feature>
<dbReference type="KEGG" id="vg:28799533"/>
<dbReference type="RefSeq" id="YP_009275338.1">
    <property type="nucleotide sequence ID" value="NC_030925.1"/>
</dbReference>
<evidence type="ECO:0000256" key="3">
    <source>
        <dbReference type="ARBA" id="ARBA00022989"/>
    </source>
</evidence>
<protein>
    <submittedName>
        <fullName evidence="6">Putative holin</fullName>
    </submittedName>
</protein>
<keyword evidence="2 5" id="KW-0812">Transmembrane</keyword>
<keyword evidence="7" id="KW-1185">Reference proteome</keyword>
<dbReference type="GO" id="GO:0016020">
    <property type="term" value="C:membrane"/>
    <property type="evidence" value="ECO:0007669"/>
    <property type="project" value="UniProtKB-SubCell"/>
</dbReference>
<evidence type="ECO:0000256" key="2">
    <source>
        <dbReference type="ARBA" id="ARBA00022692"/>
    </source>
</evidence>
<dbReference type="EMBL" id="KU640380">
    <property type="protein sequence ID" value="AMQ66648.1"/>
    <property type="molecule type" value="Genomic_DNA"/>
</dbReference>